<dbReference type="SUPFAM" id="SSF52047">
    <property type="entry name" value="RNI-like"/>
    <property type="match status" value="1"/>
</dbReference>
<dbReference type="EMBL" id="OU466862">
    <property type="protein sequence ID" value="CAH2069762.1"/>
    <property type="molecule type" value="Genomic_DNA"/>
</dbReference>
<proteinExistence type="predicted"/>
<protein>
    <recommendedName>
        <fullName evidence="1">FBD domain-containing protein</fullName>
    </recommendedName>
</protein>
<accession>A0AAU9SMV3</accession>
<dbReference type="InterPro" id="IPR055411">
    <property type="entry name" value="LRR_FXL15/At3g58940/PEG3-like"/>
</dbReference>
<name>A0AAU9SMV3_THLAR</name>
<keyword evidence="3" id="KW-1185">Reference proteome</keyword>
<dbReference type="Gene3D" id="3.80.10.10">
    <property type="entry name" value="Ribonuclease Inhibitor"/>
    <property type="match status" value="1"/>
</dbReference>
<organism evidence="2 3">
    <name type="scientific">Thlaspi arvense</name>
    <name type="common">Field penny-cress</name>
    <dbReference type="NCBI Taxonomy" id="13288"/>
    <lineage>
        <taxon>Eukaryota</taxon>
        <taxon>Viridiplantae</taxon>
        <taxon>Streptophyta</taxon>
        <taxon>Embryophyta</taxon>
        <taxon>Tracheophyta</taxon>
        <taxon>Spermatophyta</taxon>
        <taxon>Magnoliopsida</taxon>
        <taxon>eudicotyledons</taxon>
        <taxon>Gunneridae</taxon>
        <taxon>Pentapetalae</taxon>
        <taxon>rosids</taxon>
        <taxon>malvids</taxon>
        <taxon>Brassicales</taxon>
        <taxon>Brassicaceae</taxon>
        <taxon>Thlaspideae</taxon>
        <taxon>Thlaspi</taxon>
    </lineage>
</organism>
<dbReference type="Pfam" id="PF24758">
    <property type="entry name" value="LRR_At5g56370"/>
    <property type="match status" value="1"/>
</dbReference>
<evidence type="ECO:0000313" key="3">
    <source>
        <dbReference type="Proteomes" id="UP000836841"/>
    </source>
</evidence>
<dbReference type="PANTHER" id="PTHR31900">
    <property type="entry name" value="F-BOX/RNI SUPERFAMILY PROTEIN-RELATED"/>
    <property type="match status" value="1"/>
</dbReference>
<dbReference type="SMART" id="SM00579">
    <property type="entry name" value="FBD"/>
    <property type="match status" value="1"/>
</dbReference>
<dbReference type="PANTHER" id="PTHR31900:SF29">
    <property type="entry name" value="FBD-LIKE DOMAIN FAMILY PROTEIN"/>
    <property type="match status" value="1"/>
</dbReference>
<dbReference type="Proteomes" id="UP000836841">
    <property type="component" value="Chromosome 6"/>
</dbReference>
<dbReference type="AlphaFoldDB" id="A0AAU9SMV3"/>
<dbReference type="InterPro" id="IPR006566">
    <property type="entry name" value="FBD"/>
</dbReference>
<reference evidence="2 3" key="1">
    <citation type="submission" date="2022-03" db="EMBL/GenBank/DDBJ databases">
        <authorList>
            <person name="Nunn A."/>
            <person name="Chopra R."/>
            <person name="Nunn A."/>
            <person name="Contreras Garrido A."/>
        </authorList>
    </citation>
    <scope>NUCLEOTIDE SEQUENCE [LARGE SCALE GENOMIC DNA]</scope>
</reference>
<dbReference type="InterPro" id="IPR050232">
    <property type="entry name" value="FBL13/AtMIF1-like"/>
</dbReference>
<dbReference type="Pfam" id="PF08387">
    <property type="entry name" value="FBD"/>
    <property type="match status" value="1"/>
</dbReference>
<feature type="domain" description="FBD" evidence="1">
    <location>
        <begin position="358"/>
        <end position="429"/>
    </location>
</feature>
<evidence type="ECO:0000259" key="1">
    <source>
        <dbReference type="SMART" id="SM00579"/>
    </source>
</evidence>
<sequence>MRMQRAAMILVHRMLWERFNVEDTVVSAYYKRCWGDYGFVATVAISLEDGAKARIRLLQATTFQRRIHAFCRQVFAPSRGSCCRSFAFHTRDSKDIQVWIRAAEKRSVRELSIVIDTLESPPVVELPRSLYRSCRMLVTLKLCNAVLVDDAAYPFSFPSLKKLSLESIKYPNDVFLDKLLSGCPVLEDLVVRQCPGDNVPIVRVRMLHLKSLALGTAEDRAEGDPHGFVIDAPSLECLDIDDYDSGSCVIVNKLSKIWKARLHTGGPHNEKLVGSITSAKRLCLCLPNPKNVYPVSTVFHRLVDLEICTCQTEWLNLLMRVLSDSPKLQSLTLRKGHRYDDGVDVPGPCWNEPSSVPECVSTTLKTFEWRIYEGTEEEKEVVAFILRNGSCLENVTINLDGICLEKGVEMIKALSFLPRRSPTCRITFD</sequence>
<gene>
    <name evidence="2" type="ORF">TAV2_LOCUS21372</name>
</gene>
<dbReference type="InterPro" id="IPR032675">
    <property type="entry name" value="LRR_dom_sf"/>
</dbReference>
<evidence type="ECO:0000313" key="2">
    <source>
        <dbReference type="EMBL" id="CAH2069762.1"/>
    </source>
</evidence>